<proteinExistence type="predicted"/>
<comment type="caution">
    <text evidence="1">The sequence shown here is derived from an EMBL/GenBank/DDBJ whole genome shotgun (WGS) entry which is preliminary data.</text>
</comment>
<name>A0A8H4QT84_9AGAR</name>
<dbReference type="AlphaFoldDB" id="A0A8H4QT84"/>
<dbReference type="Proteomes" id="UP000521872">
    <property type="component" value="Unassembled WGS sequence"/>
</dbReference>
<accession>A0A8H4QT84</accession>
<keyword evidence="2" id="KW-1185">Reference proteome</keyword>
<reference evidence="1 2" key="1">
    <citation type="submission" date="2019-12" db="EMBL/GenBank/DDBJ databases">
        <authorList>
            <person name="Floudas D."/>
            <person name="Bentzer J."/>
            <person name="Ahren D."/>
            <person name="Johansson T."/>
            <person name="Persson P."/>
            <person name="Tunlid A."/>
        </authorList>
    </citation>
    <scope>NUCLEOTIDE SEQUENCE [LARGE SCALE GENOMIC DNA]</scope>
    <source>
        <strain evidence="1 2">CBS 102.39</strain>
    </source>
</reference>
<dbReference type="EMBL" id="JAACJL010000032">
    <property type="protein sequence ID" value="KAF4615937.1"/>
    <property type="molecule type" value="Genomic_DNA"/>
</dbReference>
<evidence type="ECO:0000313" key="1">
    <source>
        <dbReference type="EMBL" id="KAF4615937.1"/>
    </source>
</evidence>
<protein>
    <submittedName>
        <fullName evidence="1">Uncharacterized protein</fullName>
    </submittedName>
</protein>
<gene>
    <name evidence="1" type="ORF">D9613_011309</name>
</gene>
<sequence length="132" mass="14899">MLMSTFNVQLAYPCRWHQLSAIIRLIYVLAVRHPLHLPPYKWYLLHPKMSPSLRSTAPVPVHGARGHWSGSNTWIDNFNNQSVGPTKMATQFKLVTQLRTLLGVSRPLPIGNNIARQEHSERGAGKNIILGD</sequence>
<evidence type="ECO:0000313" key="2">
    <source>
        <dbReference type="Proteomes" id="UP000521872"/>
    </source>
</evidence>
<organism evidence="1 2">
    <name type="scientific">Agrocybe pediades</name>
    <dbReference type="NCBI Taxonomy" id="84607"/>
    <lineage>
        <taxon>Eukaryota</taxon>
        <taxon>Fungi</taxon>
        <taxon>Dikarya</taxon>
        <taxon>Basidiomycota</taxon>
        <taxon>Agaricomycotina</taxon>
        <taxon>Agaricomycetes</taxon>
        <taxon>Agaricomycetidae</taxon>
        <taxon>Agaricales</taxon>
        <taxon>Agaricineae</taxon>
        <taxon>Strophariaceae</taxon>
        <taxon>Agrocybe</taxon>
    </lineage>
</organism>